<evidence type="ECO:0000256" key="1">
    <source>
        <dbReference type="ARBA" id="ARBA00022598"/>
    </source>
</evidence>
<keyword evidence="2 5" id="KW-0547">Nucleotide-binding</keyword>
<comment type="caution">
    <text evidence="6">The sequence shown here is derived from an EMBL/GenBank/DDBJ whole genome shotgun (WGS) entry which is preliminary data.</text>
</comment>
<comment type="catalytic activity">
    <reaction evidence="4 5">
        <text>L-cysteine + L-glutamate + ATP = gamma-L-glutamyl-L-cysteine + ADP + phosphate + H(+)</text>
        <dbReference type="Rhea" id="RHEA:13285"/>
        <dbReference type="ChEBI" id="CHEBI:15378"/>
        <dbReference type="ChEBI" id="CHEBI:29985"/>
        <dbReference type="ChEBI" id="CHEBI:30616"/>
        <dbReference type="ChEBI" id="CHEBI:35235"/>
        <dbReference type="ChEBI" id="CHEBI:43474"/>
        <dbReference type="ChEBI" id="CHEBI:58173"/>
        <dbReference type="ChEBI" id="CHEBI:456216"/>
        <dbReference type="EC" id="6.3.2.2"/>
    </reaction>
</comment>
<evidence type="ECO:0000256" key="3">
    <source>
        <dbReference type="ARBA" id="ARBA00022840"/>
    </source>
</evidence>
<sequence>MATGQRSGSRIPLLGVEEEFLVVDGERGEVVPEAATVVDRARPALGARVGGEITKLQVETRTDPCRSLDELGRQLVEGRAVVQAAALSVGLRVIASGSPVLGRAVPPPITEGPRQDRGTATFRGLHDELAICAVHVHVEQPDRDRAVLIGNHLRQHLPVFLALSANSPYWAERDTGYASWRSVTWGRWPVAGPPPFLRSARQYDDHVQTLLEAGALVDHGTIFWDLRLSTKHPTLEVRVADVPVTAAEAAAHAALVRALAVVAGDAVDRGDEGPELAPELMRLAYWRAARDGMGGHGVDVATGRLLPAATLAERLVELAGPALDEAGDRERVEDWLARLVTDGDGATRQRAAAALRGRLADVVDEIANRTAPGVSGA</sequence>
<accession>A0ABU7SLL0</accession>
<dbReference type="InterPro" id="IPR050141">
    <property type="entry name" value="GCL_type2/YbdK_subfam"/>
</dbReference>
<dbReference type="InterPro" id="IPR014746">
    <property type="entry name" value="Gln_synth/guanido_kin_cat_dom"/>
</dbReference>
<comment type="similarity">
    <text evidence="5">Belongs to the glutamate--cysteine ligase type 2 family. YbdK subfamily.</text>
</comment>
<evidence type="ECO:0000256" key="2">
    <source>
        <dbReference type="ARBA" id="ARBA00022741"/>
    </source>
</evidence>
<comment type="function">
    <text evidence="5">ATP-dependent carboxylate-amine ligase which exhibits weak glutamate--cysteine ligase activity.</text>
</comment>
<dbReference type="InterPro" id="IPR011793">
    <property type="entry name" value="YbdK"/>
</dbReference>
<dbReference type="PANTHER" id="PTHR36510:SF1">
    <property type="entry name" value="GLUTAMATE--CYSTEINE LIGASE 2-RELATED"/>
    <property type="match status" value="1"/>
</dbReference>
<dbReference type="SUPFAM" id="SSF55931">
    <property type="entry name" value="Glutamine synthetase/guanido kinase"/>
    <property type="match status" value="1"/>
</dbReference>
<organism evidence="6 7">
    <name type="scientific">Plantactinospora veratri</name>
    <dbReference type="NCBI Taxonomy" id="1436122"/>
    <lineage>
        <taxon>Bacteria</taxon>
        <taxon>Bacillati</taxon>
        <taxon>Actinomycetota</taxon>
        <taxon>Actinomycetes</taxon>
        <taxon>Micromonosporales</taxon>
        <taxon>Micromonosporaceae</taxon>
        <taxon>Plantactinospora</taxon>
    </lineage>
</organism>
<dbReference type="HAMAP" id="MF_01609">
    <property type="entry name" value="Glu_cys_ligase_2"/>
    <property type="match status" value="1"/>
</dbReference>
<dbReference type="Proteomes" id="UP001339911">
    <property type="component" value="Unassembled WGS sequence"/>
</dbReference>
<evidence type="ECO:0000313" key="6">
    <source>
        <dbReference type="EMBL" id="MEE6310815.1"/>
    </source>
</evidence>
<proteinExistence type="inferred from homology"/>
<dbReference type="NCBIfam" id="TIGR02050">
    <property type="entry name" value="gshA_cyan_rel"/>
    <property type="match status" value="1"/>
</dbReference>
<keyword evidence="1 5" id="KW-0436">Ligase</keyword>
<evidence type="ECO:0000256" key="4">
    <source>
        <dbReference type="ARBA" id="ARBA00048819"/>
    </source>
</evidence>
<dbReference type="NCBIfam" id="NF010041">
    <property type="entry name" value="PRK13517.1-1"/>
    <property type="match status" value="1"/>
</dbReference>
<dbReference type="RefSeq" id="WP_331210836.1">
    <property type="nucleotide sequence ID" value="NZ_JAZGQL010000028.1"/>
</dbReference>
<dbReference type="InterPro" id="IPR006336">
    <property type="entry name" value="GCS2"/>
</dbReference>
<protein>
    <recommendedName>
        <fullName evidence="5">Putative glutamate--cysteine ligase 2</fullName>
        <ecNumber evidence="5">6.3.2.2</ecNumber>
    </recommendedName>
    <alternativeName>
        <fullName evidence="5">Gamma-glutamylcysteine synthetase 2</fullName>
        <shortName evidence="5">GCS 2</shortName>
        <shortName evidence="5">Gamma-GCS 2</shortName>
    </alternativeName>
</protein>
<keyword evidence="7" id="KW-1185">Reference proteome</keyword>
<evidence type="ECO:0000256" key="5">
    <source>
        <dbReference type="HAMAP-Rule" id="MF_01609"/>
    </source>
</evidence>
<keyword evidence="3 5" id="KW-0067">ATP-binding</keyword>
<dbReference type="Gene3D" id="3.30.590.20">
    <property type="match status" value="1"/>
</dbReference>
<evidence type="ECO:0000313" key="7">
    <source>
        <dbReference type="Proteomes" id="UP001339911"/>
    </source>
</evidence>
<dbReference type="EC" id="6.3.2.2" evidence="5"/>
<reference evidence="6 7" key="1">
    <citation type="submission" date="2024-01" db="EMBL/GenBank/DDBJ databases">
        <title>Genome insights into Plantactinospora veratri sp. nov.</title>
        <authorList>
            <person name="Wang L."/>
        </authorList>
    </citation>
    <scope>NUCLEOTIDE SEQUENCE [LARGE SCALE GENOMIC DNA]</scope>
    <source>
        <strain evidence="6 7">NEAU-FHS4</strain>
    </source>
</reference>
<name>A0ABU7SLL0_9ACTN</name>
<dbReference type="PANTHER" id="PTHR36510">
    <property type="entry name" value="GLUTAMATE--CYSTEINE LIGASE 2-RELATED"/>
    <property type="match status" value="1"/>
</dbReference>
<gene>
    <name evidence="6" type="ORF">V1634_28635</name>
</gene>
<dbReference type="EMBL" id="JAZGQL010000028">
    <property type="protein sequence ID" value="MEE6310815.1"/>
    <property type="molecule type" value="Genomic_DNA"/>
</dbReference>
<dbReference type="Pfam" id="PF04107">
    <property type="entry name" value="GCS2"/>
    <property type="match status" value="1"/>
</dbReference>
<dbReference type="GO" id="GO:0004357">
    <property type="term" value="F:glutamate-cysteine ligase activity"/>
    <property type="evidence" value="ECO:0007669"/>
    <property type="project" value="UniProtKB-EC"/>
</dbReference>